<dbReference type="EC" id="3.2.1.89" evidence="3"/>
<gene>
    <name evidence="6" type="ORF">EZS27_006632</name>
</gene>
<comment type="similarity">
    <text evidence="2">Belongs to the glycosyl hydrolase 53 family.</text>
</comment>
<evidence type="ECO:0000256" key="1">
    <source>
        <dbReference type="ARBA" id="ARBA00001695"/>
    </source>
</evidence>
<evidence type="ECO:0000256" key="3">
    <source>
        <dbReference type="ARBA" id="ARBA00012556"/>
    </source>
</evidence>
<reference evidence="6" key="1">
    <citation type="submission" date="2019-03" db="EMBL/GenBank/DDBJ databases">
        <title>Single cell metagenomics reveals metabolic interactions within the superorganism composed of flagellate Streblomastix strix and complex community of Bacteroidetes bacteria on its surface.</title>
        <authorList>
            <person name="Treitli S.C."/>
            <person name="Kolisko M."/>
            <person name="Husnik F."/>
            <person name="Keeling P."/>
            <person name="Hampl V."/>
        </authorList>
    </citation>
    <scope>NUCLEOTIDE SEQUENCE</scope>
    <source>
        <strain evidence="6">STM</strain>
    </source>
</reference>
<accession>A0A5J4SKC4</accession>
<comment type="caution">
    <text evidence="6">The sequence shown here is derived from an EMBL/GenBank/DDBJ whole genome shotgun (WGS) entry which is preliminary data.</text>
</comment>
<evidence type="ECO:0000256" key="4">
    <source>
        <dbReference type="ARBA" id="ARBA00022801"/>
    </source>
</evidence>
<dbReference type="EMBL" id="SNRY01000154">
    <property type="protein sequence ID" value="KAA6345821.1"/>
    <property type="molecule type" value="Genomic_DNA"/>
</dbReference>
<proteinExistence type="inferred from homology"/>
<protein>
    <recommendedName>
        <fullName evidence="3">arabinogalactan endo-beta-1,4-galactanase</fullName>
        <ecNumber evidence="3">3.2.1.89</ecNumber>
    </recommendedName>
</protein>
<dbReference type="PROSITE" id="PS51257">
    <property type="entry name" value="PROKAR_LIPOPROTEIN"/>
    <property type="match status" value="1"/>
</dbReference>
<organism evidence="6">
    <name type="scientific">termite gut metagenome</name>
    <dbReference type="NCBI Taxonomy" id="433724"/>
    <lineage>
        <taxon>unclassified sequences</taxon>
        <taxon>metagenomes</taxon>
        <taxon>organismal metagenomes</taxon>
    </lineage>
</organism>
<keyword evidence="5 6" id="KW-0326">Glycosidase</keyword>
<evidence type="ECO:0000256" key="5">
    <source>
        <dbReference type="ARBA" id="ARBA00023295"/>
    </source>
</evidence>
<dbReference type="AlphaFoldDB" id="A0A5J4SKC4"/>
<dbReference type="PANTHER" id="PTHR34983:SF1">
    <property type="entry name" value="ARABINOGALACTAN ENDO-BETA-1,4-GALACTANASE A"/>
    <property type="match status" value="1"/>
</dbReference>
<sequence length="375" mass="42229">MAFFHRALILIASALVWGGCGKSSGEPEKVPPQWERTALGADLSLLPSYVAANAVFQDAEGNDVNVLSFLKQKGLNYVRCRLFVNPDTDSGACQDITYVTDFGKTVKNAGLELLLDFHYSDTWADPGKQTKPEAWKNIPTNELPAQVYQYTKSSLTSLKEASVTPRLIQIGNEITSGMLWEDGKVSVWENDQTPPGRWTLFLSMLAEASRACREICPDAKIIIHTDRSGDAETLRRYYLWLENANIDYDIIGLSYYPFWHGTFADVASVLTVMGHLFSQKEIMFVETAYPYNEWGYPSDSKYPSLYPTTPQGQADFTKAFVALLGSYPQVTGLFWWFAEETYSPNIRIHPDMHRGLFHNRTGKALPALDELKTFI</sequence>
<dbReference type="GO" id="GO:0015926">
    <property type="term" value="F:glucosidase activity"/>
    <property type="evidence" value="ECO:0007669"/>
    <property type="project" value="InterPro"/>
</dbReference>
<dbReference type="InterPro" id="IPR017853">
    <property type="entry name" value="GH"/>
</dbReference>
<dbReference type="InterPro" id="IPR011683">
    <property type="entry name" value="Glyco_hydro_53"/>
</dbReference>
<name>A0A5J4SKC4_9ZZZZ</name>
<dbReference type="PANTHER" id="PTHR34983">
    <property type="entry name" value="ARABINOGALACTAN ENDO-BETA-1,4-GALACTANASE A"/>
    <property type="match status" value="1"/>
</dbReference>
<dbReference type="GO" id="GO:0031218">
    <property type="term" value="F:arabinogalactan endo-1,4-beta-galactosidase activity"/>
    <property type="evidence" value="ECO:0007669"/>
    <property type="project" value="UniProtKB-EC"/>
</dbReference>
<dbReference type="SUPFAM" id="SSF51445">
    <property type="entry name" value="(Trans)glycosidases"/>
    <property type="match status" value="1"/>
</dbReference>
<dbReference type="Pfam" id="PF07745">
    <property type="entry name" value="Glyco_hydro_53"/>
    <property type="match status" value="1"/>
</dbReference>
<keyword evidence="4 6" id="KW-0378">Hydrolase</keyword>
<evidence type="ECO:0000256" key="2">
    <source>
        <dbReference type="ARBA" id="ARBA00010687"/>
    </source>
</evidence>
<dbReference type="Gene3D" id="3.20.20.80">
    <property type="entry name" value="Glycosidases"/>
    <property type="match status" value="1"/>
</dbReference>
<dbReference type="GO" id="GO:0045490">
    <property type="term" value="P:pectin catabolic process"/>
    <property type="evidence" value="ECO:0007669"/>
    <property type="project" value="TreeGrafter"/>
</dbReference>
<comment type="catalytic activity">
    <reaction evidence="1">
        <text>The enzyme specifically hydrolyzes (1-&gt;4)-beta-D-galactosidic linkages in type I arabinogalactans.</text>
        <dbReference type="EC" id="3.2.1.89"/>
    </reaction>
</comment>
<evidence type="ECO:0000313" key="6">
    <source>
        <dbReference type="EMBL" id="KAA6345821.1"/>
    </source>
</evidence>